<evidence type="ECO:0000256" key="1">
    <source>
        <dbReference type="ARBA" id="ARBA00023604"/>
    </source>
</evidence>
<reference evidence="2" key="1">
    <citation type="submission" date="2023-02" db="EMBL/GenBank/DDBJ databases">
        <authorList>
            <person name="Palmer J.M."/>
        </authorList>
    </citation>
    <scope>NUCLEOTIDE SEQUENCE</scope>
    <source>
        <strain evidence="2">FW57</strain>
    </source>
</reference>
<comment type="caution">
    <text evidence="2">The sequence shown here is derived from an EMBL/GenBank/DDBJ whole genome shotgun (WGS) entry which is preliminary data.</text>
</comment>
<dbReference type="InterPro" id="IPR044053">
    <property type="entry name" value="AsaB-like"/>
</dbReference>
<accession>A0AAD4EUT1</accession>
<organism evidence="2 3">
    <name type="scientific">Staphylotrichum longicolle</name>
    <dbReference type="NCBI Taxonomy" id="669026"/>
    <lineage>
        <taxon>Eukaryota</taxon>
        <taxon>Fungi</taxon>
        <taxon>Dikarya</taxon>
        <taxon>Ascomycota</taxon>
        <taxon>Pezizomycotina</taxon>
        <taxon>Sordariomycetes</taxon>
        <taxon>Sordariomycetidae</taxon>
        <taxon>Sordariales</taxon>
        <taxon>Chaetomiaceae</taxon>
        <taxon>Staphylotrichum</taxon>
    </lineage>
</organism>
<dbReference type="PANTHER" id="PTHR34598">
    <property type="entry name" value="BLL6449 PROTEIN"/>
    <property type="match status" value="1"/>
</dbReference>
<comment type="similarity">
    <text evidence="1">Belongs to the asaB hydroxylase/desaturase family.</text>
</comment>
<evidence type="ECO:0000313" key="2">
    <source>
        <dbReference type="EMBL" id="KAG7287781.1"/>
    </source>
</evidence>
<dbReference type="EMBL" id="JAHCVI010000003">
    <property type="protein sequence ID" value="KAG7287781.1"/>
    <property type="molecule type" value="Genomic_DNA"/>
</dbReference>
<evidence type="ECO:0000313" key="3">
    <source>
        <dbReference type="Proteomes" id="UP001197093"/>
    </source>
</evidence>
<protein>
    <submittedName>
        <fullName evidence="2">Uncharacterized protein</fullName>
    </submittedName>
</protein>
<dbReference type="Proteomes" id="UP001197093">
    <property type="component" value="Unassembled WGS sequence"/>
</dbReference>
<name>A0AAD4EUT1_9PEZI</name>
<dbReference type="GO" id="GO:0016491">
    <property type="term" value="F:oxidoreductase activity"/>
    <property type="evidence" value="ECO:0007669"/>
    <property type="project" value="InterPro"/>
</dbReference>
<dbReference type="AlphaFoldDB" id="A0AAD4EUT1"/>
<gene>
    <name evidence="2" type="ORF">NEMBOFW57_007296</name>
</gene>
<keyword evidence="3" id="KW-1185">Reference proteome</keyword>
<dbReference type="PANTHER" id="PTHR34598:SF3">
    <property type="entry name" value="OXIDOREDUCTASE AN1597"/>
    <property type="match status" value="1"/>
</dbReference>
<sequence length="179" mass="21377">MAAYTPPTCVHRATLMYAQNRPLFQHEKPYSVLSYLKDGTVTSNLTWEHGEEEEMHDLRHAREEIGLDSHGFRYCIAPTKFAGWLSRKHVEEEYLPEVKELIIREVADVDEVQIFDWRDWPLALCDGKSIAYDDLLEVDLIRKDYIGYTMYATYRPGYKWYFLDCQKPYEEDYWLCWDV</sequence>
<proteinExistence type="inferred from homology"/>